<organism evidence="1 2">
    <name type="scientific">Flavobacterium aureirubrum</name>
    <dbReference type="NCBI Taxonomy" id="3133147"/>
    <lineage>
        <taxon>Bacteria</taxon>
        <taxon>Pseudomonadati</taxon>
        <taxon>Bacteroidota</taxon>
        <taxon>Flavobacteriia</taxon>
        <taxon>Flavobacteriales</taxon>
        <taxon>Flavobacteriaceae</taxon>
        <taxon>Flavobacterium</taxon>
    </lineage>
</organism>
<keyword evidence="2" id="KW-1185">Reference proteome</keyword>
<protein>
    <submittedName>
        <fullName evidence="1">Uncharacterized protein</fullName>
    </submittedName>
</protein>
<evidence type="ECO:0000313" key="2">
    <source>
        <dbReference type="Proteomes" id="UP001460072"/>
    </source>
</evidence>
<sequence>MRTFGSLKVIEERYTGYTDLVVKGTQVDDVTKSITVSLGRDKLGSDSIYFVQYINNGTHYQMGSVEVIGDITESNASRIIGTFSGVLSTINMDNLILTDGVLDITY</sequence>
<comment type="caution">
    <text evidence="1">The sequence shown here is derived from an EMBL/GenBank/DDBJ whole genome shotgun (WGS) entry which is preliminary data.</text>
</comment>
<name>A0ABU9N935_9FLAO</name>
<dbReference type="EMBL" id="JBCGDO010000016">
    <property type="protein sequence ID" value="MEM0543262.1"/>
    <property type="molecule type" value="Genomic_DNA"/>
</dbReference>
<dbReference type="RefSeq" id="WP_342696459.1">
    <property type="nucleotide sequence ID" value="NZ_JBCGDO010000016.1"/>
</dbReference>
<dbReference type="Proteomes" id="UP001460072">
    <property type="component" value="Unassembled WGS sequence"/>
</dbReference>
<gene>
    <name evidence="1" type="ORF">WFZ85_11595</name>
</gene>
<accession>A0ABU9N935</accession>
<evidence type="ECO:0000313" key="1">
    <source>
        <dbReference type="EMBL" id="MEM0543262.1"/>
    </source>
</evidence>
<reference evidence="1 2" key="1">
    <citation type="submission" date="2024-03" db="EMBL/GenBank/DDBJ databases">
        <title>Two novel species of the genus Flavobacterium exhibiting potentially degradation of complex polysaccharides.</title>
        <authorList>
            <person name="Lian X."/>
        </authorList>
    </citation>
    <scope>NUCLEOTIDE SEQUENCE [LARGE SCALE GENOMIC DNA]</scope>
    <source>
        <strain evidence="2">j3</strain>
    </source>
</reference>
<proteinExistence type="predicted"/>